<evidence type="ECO:0000259" key="7">
    <source>
        <dbReference type="PROSITE" id="PS50066"/>
    </source>
</evidence>
<dbReference type="EMBL" id="JAMQYH010000004">
    <property type="protein sequence ID" value="KAJ1689761.1"/>
    <property type="molecule type" value="Genomic_DNA"/>
</dbReference>
<dbReference type="CDD" id="cd00265">
    <property type="entry name" value="MADS_MEF2_like"/>
    <property type="match status" value="1"/>
</dbReference>
<evidence type="ECO:0000256" key="2">
    <source>
        <dbReference type="ARBA" id="ARBA00023015"/>
    </source>
</evidence>
<evidence type="ECO:0000256" key="6">
    <source>
        <dbReference type="SAM" id="MobiDB-lite"/>
    </source>
</evidence>
<keyword evidence="2" id="KW-0805">Transcription regulation</keyword>
<evidence type="ECO:0000313" key="9">
    <source>
        <dbReference type="Proteomes" id="UP001151287"/>
    </source>
</evidence>
<dbReference type="FunFam" id="3.40.1810.10:FF:000028">
    <property type="entry name" value="Agamous-like MADS-box protein AGL66 isoform A"/>
    <property type="match status" value="1"/>
</dbReference>
<dbReference type="InterPro" id="IPR036879">
    <property type="entry name" value="TF_MADSbox_sf"/>
</dbReference>
<proteinExistence type="predicted"/>
<feature type="compositionally biased region" description="Polar residues" evidence="6">
    <location>
        <begin position="115"/>
        <end position="129"/>
    </location>
</feature>
<dbReference type="PANTHER" id="PTHR48019">
    <property type="entry name" value="SERUM RESPONSE FACTOR HOMOLOG"/>
    <property type="match status" value="1"/>
</dbReference>
<dbReference type="InterPro" id="IPR002100">
    <property type="entry name" value="TF_MADSbox"/>
</dbReference>
<organism evidence="8 9">
    <name type="scientific">Rhynchospora breviuscula</name>
    <dbReference type="NCBI Taxonomy" id="2022672"/>
    <lineage>
        <taxon>Eukaryota</taxon>
        <taxon>Viridiplantae</taxon>
        <taxon>Streptophyta</taxon>
        <taxon>Embryophyta</taxon>
        <taxon>Tracheophyta</taxon>
        <taxon>Spermatophyta</taxon>
        <taxon>Magnoliopsida</taxon>
        <taxon>Liliopsida</taxon>
        <taxon>Poales</taxon>
        <taxon>Cyperaceae</taxon>
        <taxon>Cyperoideae</taxon>
        <taxon>Rhynchosporeae</taxon>
        <taxon>Rhynchospora</taxon>
    </lineage>
</organism>
<evidence type="ECO:0000256" key="1">
    <source>
        <dbReference type="ARBA" id="ARBA00004123"/>
    </source>
</evidence>
<feature type="region of interest" description="Disordered" evidence="6">
    <location>
        <begin position="110"/>
        <end position="135"/>
    </location>
</feature>
<keyword evidence="5" id="KW-0539">Nucleus</keyword>
<keyword evidence="3" id="KW-0238">DNA-binding</keyword>
<gene>
    <name evidence="8" type="ORF">LUZ63_013916</name>
</gene>
<dbReference type="AlphaFoldDB" id="A0A9Q0C9E9"/>
<dbReference type="PROSITE" id="PS50066">
    <property type="entry name" value="MADS_BOX_2"/>
    <property type="match status" value="1"/>
</dbReference>
<keyword evidence="4" id="KW-0804">Transcription</keyword>
<comment type="caution">
    <text evidence="8">The sequence shown here is derived from an EMBL/GenBank/DDBJ whole genome shotgun (WGS) entry which is preliminary data.</text>
</comment>
<dbReference type="SUPFAM" id="SSF55455">
    <property type="entry name" value="SRF-like"/>
    <property type="match status" value="1"/>
</dbReference>
<sequence>MGRVKVAIKKIPNTTTRQVTFSKRRSGLIKKAYELSVLCDIDVALIMFSPSGKLSHFSGRRRIEDVLIRYLKLPEQEKAPSEQDKGTSTVSIQNKESLIASLVDMKRKADAAARGSSNPQAGASPSLSESTEDAEVQELNQEVMKLEMELEELQKLIWLFHGNTKNLHSNSQSDCDKREKNLMELLGHIAARKSELLRNASTSASMPFPSMQPQHSIMLQATPGLVHMQPYQEGSSPPVLHDSLLFKQTRKGKVPMQPSFEGNLGMKEEEVLDMKNYESYSNMEPPPPQYLNETPFFNNGAEEIITHPIESAFGGYQSTQINAWDQIWTTPINACHNTEQFPLFQQSFEDGANPFNMPSEDIKTFHLS</sequence>
<dbReference type="Pfam" id="PF00319">
    <property type="entry name" value="SRF-TF"/>
    <property type="match status" value="1"/>
</dbReference>
<dbReference type="Proteomes" id="UP001151287">
    <property type="component" value="Unassembled WGS sequence"/>
</dbReference>
<evidence type="ECO:0000256" key="4">
    <source>
        <dbReference type="ARBA" id="ARBA00023163"/>
    </source>
</evidence>
<name>A0A9Q0C9E9_9POAL</name>
<comment type="subcellular location">
    <subcellularLocation>
        <location evidence="1">Nucleus</location>
    </subcellularLocation>
</comment>
<dbReference type="SMART" id="SM00432">
    <property type="entry name" value="MADS"/>
    <property type="match status" value="1"/>
</dbReference>
<reference evidence="8" key="1">
    <citation type="journal article" date="2022" name="Cell">
        <title>Repeat-based holocentromeres influence genome architecture and karyotype evolution.</title>
        <authorList>
            <person name="Hofstatter P.G."/>
            <person name="Thangavel G."/>
            <person name="Lux T."/>
            <person name="Neumann P."/>
            <person name="Vondrak T."/>
            <person name="Novak P."/>
            <person name="Zhang M."/>
            <person name="Costa L."/>
            <person name="Castellani M."/>
            <person name="Scott A."/>
            <person name="Toegelov H."/>
            <person name="Fuchs J."/>
            <person name="Mata-Sucre Y."/>
            <person name="Dias Y."/>
            <person name="Vanzela A.L.L."/>
            <person name="Huettel B."/>
            <person name="Almeida C.C.S."/>
            <person name="Simkova H."/>
            <person name="Souza G."/>
            <person name="Pedrosa-Harand A."/>
            <person name="Macas J."/>
            <person name="Mayer K.F.X."/>
            <person name="Houben A."/>
            <person name="Marques A."/>
        </authorList>
    </citation>
    <scope>NUCLEOTIDE SEQUENCE</scope>
    <source>
        <strain evidence="8">RhyBre1mFocal</strain>
    </source>
</reference>
<dbReference type="Gene3D" id="3.40.1810.10">
    <property type="entry name" value="Transcription factor, MADS-box"/>
    <property type="match status" value="1"/>
</dbReference>
<evidence type="ECO:0000256" key="5">
    <source>
        <dbReference type="ARBA" id="ARBA00023242"/>
    </source>
</evidence>
<protein>
    <recommendedName>
        <fullName evidence="7">MADS-box domain-containing protein</fullName>
    </recommendedName>
</protein>
<feature type="domain" description="MADS-box" evidence="7">
    <location>
        <begin position="1"/>
        <end position="61"/>
    </location>
</feature>
<dbReference type="GO" id="GO:0045944">
    <property type="term" value="P:positive regulation of transcription by RNA polymerase II"/>
    <property type="evidence" value="ECO:0007669"/>
    <property type="project" value="InterPro"/>
</dbReference>
<dbReference type="PROSITE" id="PS00350">
    <property type="entry name" value="MADS_BOX_1"/>
    <property type="match status" value="1"/>
</dbReference>
<evidence type="ECO:0000313" key="8">
    <source>
        <dbReference type="EMBL" id="KAJ1689761.1"/>
    </source>
</evidence>
<accession>A0A9Q0C9E9</accession>
<dbReference type="InterPro" id="IPR050142">
    <property type="entry name" value="MADS-box/MEF2_TF"/>
</dbReference>
<dbReference type="GO" id="GO:0005634">
    <property type="term" value="C:nucleus"/>
    <property type="evidence" value="ECO:0007669"/>
    <property type="project" value="UniProtKB-SubCell"/>
</dbReference>
<evidence type="ECO:0000256" key="3">
    <source>
        <dbReference type="ARBA" id="ARBA00023125"/>
    </source>
</evidence>
<dbReference type="GO" id="GO:0000977">
    <property type="term" value="F:RNA polymerase II transcription regulatory region sequence-specific DNA binding"/>
    <property type="evidence" value="ECO:0007669"/>
    <property type="project" value="InterPro"/>
</dbReference>
<keyword evidence="9" id="KW-1185">Reference proteome</keyword>
<dbReference type="GO" id="GO:0046983">
    <property type="term" value="F:protein dimerization activity"/>
    <property type="evidence" value="ECO:0007669"/>
    <property type="project" value="InterPro"/>
</dbReference>
<dbReference type="InterPro" id="IPR033896">
    <property type="entry name" value="MEF2-like_N"/>
</dbReference>
<dbReference type="PRINTS" id="PR00404">
    <property type="entry name" value="MADSDOMAIN"/>
</dbReference>
<dbReference type="OrthoDB" id="1898716at2759"/>